<dbReference type="AlphaFoldDB" id="A0A5B7JQS3"/>
<gene>
    <name evidence="1" type="ORF">E2C01_092207</name>
</gene>
<evidence type="ECO:0000313" key="2">
    <source>
        <dbReference type="Proteomes" id="UP000324222"/>
    </source>
</evidence>
<reference evidence="1 2" key="1">
    <citation type="submission" date="2019-05" db="EMBL/GenBank/DDBJ databases">
        <title>Another draft genome of Portunus trituberculatus and its Hox gene families provides insights of decapod evolution.</title>
        <authorList>
            <person name="Jeong J.-H."/>
            <person name="Song I."/>
            <person name="Kim S."/>
            <person name="Choi T."/>
            <person name="Kim D."/>
            <person name="Ryu S."/>
            <person name="Kim W."/>
        </authorList>
    </citation>
    <scope>NUCLEOTIDE SEQUENCE [LARGE SCALE GENOMIC DNA]</scope>
    <source>
        <tissue evidence="1">Muscle</tissue>
    </source>
</reference>
<comment type="caution">
    <text evidence="1">The sequence shown here is derived from an EMBL/GenBank/DDBJ whole genome shotgun (WGS) entry which is preliminary data.</text>
</comment>
<name>A0A5B7JQS3_PORTR</name>
<dbReference type="Proteomes" id="UP000324222">
    <property type="component" value="Unassembled WGS sequence"/>
</dbReference>
<protein>
    <submittedName>
        <fullName evidence="1">Uncharacterized protein</fullName>
    </submittedName>
</protein>
<keyword evidence="2" id="KW-1185">Reference proteome</keyword>
<accession>A0A5B7JQS3</accession>
<dbReference type="EMBL" id="VSRR010107889">
    <property type="protein sequence ID" value="MPC96925.1"/>
    <property type="molecule type" value="Genomic_DNA"/>
</dbReference>
<evidence type="ECO:0000313" key="1">
    <source>
        <dbReference type="EMBL" id="MPC96925.1"/>
    </source>
</evidence>
<sequence>MPQNNFAPKSSNNFAFTSTNGQTAAYSENQVCLGNLGDWEQVKREAR</sequence>
<proteinExistence type="predicted"/>
<organism evidence="1 2">
    <name type="scientific">Portunus trituberculatus</name>
    <name type="common">Swimming crab</name>
    <name type="synonym">Neptunus trituberculatus</name>
    <dbReference type="NCBI Taxonomy" id="210409"/>
    <lineage>
        <taxon>Eukaryota</taxon>
        <taxon>Metazoa</taxon>
        <taxon>Ecdysozoa</taxon>
        <taxon>Arthropoda</taxon>
        <taxon>Crustacea</taxon>
        <taxon>Multicrustacea</taxon>
        <taxon>Malacostraca</taxon>
        <taxon>Eumalacostraca</taxon>
        <taxon>Eucarida</taxon>
        <taxon>Decapoda</taxon>
        <taxon>Pleocyemata</taxon>
        <taxon>Brachyura</taxon>
        <taxon>Eubrachyura</taxon>
        <taxon>Portunoidea</taxon>
        <taxon>Portunidae</taxon>
        <taxon>Portuninae</taxon>
        <taxon>Portunus</taxon>
    </lineage>
</organism>